<evidence type="ECO:0000313" key="3">
    <source>
        <dbReference type="EMBL" id="KAE8924561.1"/>
    </source>
</evidence>
<name>A0A6A3DZ34_9STRA</name>
<feature type="region of interest" description="Disordered" evidence="2">
    <location>
        <begin position="196"/>
        <end position="298"/>
    </location>
</feature>
<evidence type="ECO:0000256" key="2">
    <source>
        <dbReference type="SAM" id="MobiDB-lite"/>
    </source>
</evidence>
<accession>A0A6A3DZ34</accession>
<feature type="compositionally biased region" description="Basic and acidic residues" evidence="2">
    <location>
        <begin position="263"/>
        <end position="278"/>
    </location>
</feature>
<dbReference type="Proteomes" id="UP000429523">
    <property type="component" value="Unassembled WGS sequence"/>
</dbReference>
<keyword evidence="1" id="KW-0175">Coiled coil</keyword>
<sequence length="394" mass="43228">MSSDRREQAEQRLLDVERENQRLQAAASMKTIRGDAYKASFDRNVEQRTQDNVKPSEVVATLESQVEEQNQRLQLVVDRQTADHGILSFRADETELTVATTQRDEQESRRLQIEADSEAARASLAELQRDCSALREELDRSRGQTRQAVRDRDVLQGTLDIVRGAVLPPTSILVIPSVGGSTIYKPPLRRRALRMSAPPMGSVAGLPPLTRVPLPRSERQRKVPKKAVSPSSASSKRLSSMLSQLASPSGGDDGDNDSSSSDDSGHDSEGGRSSRSSDRASGGGSDQDKDDSEVGEEKRPAMQVIAPFFTPVMPPVGPLSSWGSIDVHPWDGDLLISLCFSTITVDELRTIFPPPLSSGWIHPVKPPQCTPVPSYNEALVTDVQGRRLYSKKPW</sequence>
<feature type="compositionally biased region" description="Low complexity" evidence="2">
    <location>
        <begin position="226"/>
        <end position="250"/>
    </location>
</feature>
<comment type="caution">
    <text evidence="3">The sequence shown here is derived from an EMBL/GenBank/DDBJ whole genome shotgun (WGS) entry which is preliminary data.</text>
</comment>
<feature type="coiled-coil region" evidence="1">
    <location>
        <begin position="110"/>
        <end position="144"/>
    </location>
</feature>
<dbReference type="EMBL" id="QXGF01002468">
    <property type="protein sequence ID" value="KAE8924561.1"/>
    <property type="molecule type" value="Genomic_DNA"/>
</dbReference>
<evidence type="ECO:0000313" key="4">
    <source>
        <dbReference type="Proteomes" id="UP000429523"/>
    </source>
</evidence>
<reference evidence="3 4" key="1">
    <citation type="submission" date="2018-08" db="EMBL/GenBank/DDBJ databases">
        <title>Genomic investigation of the strawberry pathogen Phytophthora fragariae indicates pathogenicity is determined by transcriptional variation in three key races.</title>
        <authorList>
            <person name="Adams T.M."/>
            <person name="Armitage A.D."/>
            <person name="Sobczyk M.K."/>
            <person name="Bates H.J."/>
            <person name="Dunwell J.M."/>
            <person name="Nellist C.F."/>
            <person name="Harrison R.J."/>
        </authorList>
    </citation>
    <scope>NUCLEOTIDE SEQUENCE [LARGE SCALE GENOMIC DNA]</scope>
    <source>
        <strain evidence="3 4">NOV-9</strain>
    </source>
</reference>
<protein>
    <submittedName>
        <fullName evidence="3">Uncharacterized protein</fullName>
    </submittedName>
</protein>
<evidence type="ECO:0000256" key="1">
    <source>
        <dbReference type="SAM" id="Coils"/>
    </source>
</evidence>
<organism evidence="3 4">
    <name type="scientific">Phytophthora fragariae</name>
    <dbReference type="NCBI Taxonomy" id="53985"/>
    <lineage>
        <taxon>Eukaryota</taxon>
        <taxon>Sar</taxon>
        <taxon>Stramenopiles</taxon>
        <taxon>Oomycota</taxon>
        <taxon>Peronosporomycetes</taxon>
        <taxon>Peronosporales</taxon>
        <taxon>Peronosporaceae</taxon>
        <taxon>Phytophthora</taxon>
    </lineage>
</organism>
<gene>
    <name evidence="3" type="ORF">PF009_g25210</name>
</gene>
<proteinExistence type="predicted"/>
<dbReference type="AlphaFoldDB" id="A0A6A3DZ34"/>